<organism evidence="2 3">
    <name type="scientific">Exserohilum turcicum (strain 28A)</name>
    <name type="common">Northern leaf blight fungus</name>
    <name type="synonym">Setosphaeria turcica</name>
    <dbReference type="NCBI Taxonomy" id="671987"/>
    <lineage>
        <taxon>Eukaryota</taxon>
        <taxon>Fungi</taxon>
        <taxon>Dikarya</taxon>
        <taxon>Ascomycota</taxon>
        <taxon>Pezizomycotina</taxon>
        <taxon>Dothideomycetes</taxon>
        <taxon>Pleosporomycetidae</taxon>
        <taxon>Pleosporales</taxon>
        <taxon>Pleosporineae</taxon>
        <taxon>Pleosporaceae</taxon>
        <taxon>Exserohilum</taxon>
    </lineage>
</organism>
<evidence type="ECO:0000256" key="1">
    <source>
        <dbReference type="SAM" id="MobiDB-lite"/>
    </source>
</evidence>
<reference evidence="2 3" key="2">
    <citation type="journal article" date="2013" name="PLoS Genet.">
        <title>Comparative genome structure, secondary metabolite, and effector coding capacity across Cochliobolus pathogens.</title>
        <authorList>
            <person name="Condon B.J."/>
            <person name="Leng Y."/>
            <person name="Wu D."/>
            <person name="Bushley K.E."/>
            <person name="Ohm R.A."/>
            <person name="Otillar R."/>
            <person name="Martin J."/>
            <person name="Schackwitz W."/>
            <person name="Grimwood J."/>
            <person name="MohdZainudin N."/>
            <person name="Xue C."/>
            <person name="Wang R."/>
            <person name="Manning V.A."/>
            <person name="Dhillon B."/>
            <person name="Tu Z.J."/>
            <person name="Steffenson B.J."/>
            <person name="Salamov A."/>
            <person name="Sun H."/>
            <person name="Lowry S."/>
            <person name="LaButti K."/>
            <person name="Han J."/>
            <person name="Copeland A."/>
            <person name="Lindquist E."/>
            <person name="Barry K."/>
            <person name="Schmutz J."/>
            <person name="Baker S.E."/>
            <person name="Ciuffetti L.M."/>
            <person name="Grigoriev I.V."/>
            <person name="Zhong S."/>
            <person name="Turgeon B.G."/>
        </authorList>
    </citation>
    <scope>NUCLEOTIDE SEQUENCE [LARGE SCALE GENOMIC DNA]</scope>
    <source>
        <strain evidence="3">28A</strain>
    </source>
</reference>
<dbReference type="AlphaFoldDB" id="R0IE80"/>
<reference evidence="2 3" key="1">
    <citation type="journal article" date="2012" name="PLoS Pathog.">
        <title>Diverse lifestyles and strategies of plant pathogenesis encoded in the genomes of eighteen Dothideomycetes fungi.</title>
        <authorList>
            <person name="Ohm R.A."/>
            <person name="Feau N."/>
            <person name="Henrissat B."/>
            <person name="Schoch C.L."/>
            <person name="Horwitz B.A."/>
            <person name="Barry K.W."/>
            <person name="Condon B.J."/>
            <person name="Copeland A.C."/>
            <person name="Dhillon B."/>
            <person name="Glaser F."/>
            <person name="Hesse C.N."/>
            <person name="Kosti I."/>
            <person name="LaButti K."/>
            <person name="Lindquist E.A."/>
            <person name="Lucas S."/>
            <person name="Salamov A.A."/>
            <person name="Bradshaw R.E."/>
            <person name="Ciuffetti L."/>
            <person name="Hamelin R.C."/>
            <person name="Kema G.H.J."/>
            <person name="Lawrence C."/>
            <person name="Scott J.A."/>
            <person name="Spatafora J.W."/>
            <person name="Turgeon B.G."/>
            <person name="de Wit P.J.G.M."/>
            <person name="Zhong S."/>
            <person name="Goodwin S.B."/>
            <person name="Grigoriev I.V."/>
        </authorList>
    </citation>
    <scope>NUCLEOTIDE SEQUENCE [LARGE SCALE GENOMIC DNA]</scope>
    <source>
        <strain evidence="3">28A</strain>
    </source>
</reference>
<dbReference type="OrthoDB" id="3784117at2759"/>
<evidence type="ECO:0000313" key="2">
    <source>
        <dbReference type="EMBL" id="EOA83456.1"/>
    </source>
</evidence>
<dbReference type="GeneID" id="19395809"/>
<accession>R0IE80</accession>
<sequence>MTYAHAGTQTEWAGLTKMDLRPNILFTAPNTTTPPAEMVPDKQHHQHQQHNMDSIALPAHPGPLGLPHSASFSRLLQRRPNRPQLPTRISLPNSELDDEVFPSPPPTHAVLSPLPEANKRHAGHTPLIPRALSPVHDEEPAFAEEPLPVLRGTGEITPPADDESLIGPLMLPTNPVDGSSDHIALDVLDDVLEQVAKDQDRFSKLKDAPEPTAAPVPVPVPAPAPAAIQNPDQGLTLSRNTSTDSQRSSSTEVVDGVRLKTPPLNFGVPIGQV</sequence>
<dbReference type="HOGENOM" id="CLU_1049754_0_0_1"/>
<dbReference type="EMBL" id="KB908833">
    <property type="protein sequence ID" value="EOA83456.1"/>
    <property type="molecule type" value="Genomic_DNA"/>
</dbReference>
<dbReference type="RefSeq" id="XP_008029169.1">
    <property type="nucleotide sequence ID" value="XM_008030978.1"/>
</dbReference>
<protein>
    <submittedName>
        <fullName evidence="2">Uncharacterized protein</fullName>
    </submittedName>
</protein>
<dbReference type="Proteomes" id="UP000016935">
    <property type="component" value="Unassembled WGS sequence"/>
</dbReference>
<feature type="region of interest" description="Disordered" evidence="1">
    <location>
        <begin position="80"/>
        <end position="102"/>
    </location>
</feature>
<proteinExistence type="predicted"/>
<feature type="compositionally biased region" description="Pro residues" evidence="1">
    <location>
        <begin position="212"/>
        <end position="224"/>
    </location>
</feature>
<feature type="compositionally biased region" description="Polar residues" evidence="1">
    <location>
        <begin position="230"/>
        <end position="252"/>
    </location>
</feature>
<keyword evidence="3" id="KW-1185">Reference proteome</keyword>
<dbReference type="eggNOG" id="ENOG502R827">
    <property type="taxonomic scope" value="Eukaryota"/>
</dbReference>
<gene>
    <name evidence="2" type="ORF">SETTUDRAFT_120245</name>
</gene>
<evidence type="ECO:0000313" key="3">
    <source>
        <dbReference type="Proteomes" id="UP000016935"/>
    </source>
</evidence>
<feature type="region of interest" description="Disordered" evidence="1">
    <location>
        <begin position="204"/>
        <end position="256"/>
    </location>
</feature>
<name>R0IE80_EXST2</name>